<dbReference type="EMBL" id="CAUEEQ010044645">
    <property type="protein sequence ID" value="CAJ0958051.1"/>
    <property type="molecule type" value="Genomic_DNA"/>
</dbReference>
<evidence type="ECO:0000256" key="2">
    <source>
        <dbReference type="SAM" id="MobiDB-lite"/>
    </source>
</evidence>
<feature type="coiled-coil region" evidence="1">
    <location>
        <begin position="57"/>
        <end position="84"/>
    </location>
</feature>
<gene>
    <name evidence="3" type="ORF">RIMI_LOCUS16165930</name>
</gene>
<evidence type="ECO:0000313" key="3">
    <source>
        <dbReference type="EMBL" id="CAJ0958051.1"/>
    </source>
</evidence>
<keyword evidence="4" id="KW-1185">Reference proteome</keyword>
<comment type="caution">
    <text evidence="3">The sequence shown here is derived from an EMBL/GenBank/DDBJ whole genome shotgun (WGS) entry which is preliminary data.</text>
</comment>
<protein>
    <submittedName>
        <fullName evidence="3">Uncharacterized protein</fullName>
    </submittedName>
</protein>
<feature type="region of interest" description="Disordered" evidence="2">
    <location>
        <begin position="20"/>
        <end position="41"/>
    </location>
</feature>
<name>A0ABN9M3M1_9NEOB</name>
<organism evidence="3 4">
    <name type="scientific">Ranitomeya imitator</name>
    <name type="common">mimic poison frog</name>
    <dbReference type="NCBI Taxonomy" id="111125"/>
    <lineage>
        <taxon>Eukaryota</taxon>
        <taxon>Metazoa</taxon>
        <taxon>Chordata</taxon>
        <taxon>Craniata</taxon>
        <taxon>Vertebrata</taxon>
        <taxon>Euteleostomi</taxon>
        <taxon>Amphibia</taxon>
        <taxon>Batrachia</taxon>
        <taxon>Anura</taxon>
        <taxon>Neobatrachia</taxon>
        <taxon>Hyloidea</taxon>
        <taxon>Dendrobatidae</taxon>
        <taxon>Dendrobatinae</taxon>
        <taxon>Ranitomeya</taxon>
    </lineage>
</organism>
<sequence length="97" mass="10725">MAAATEKPVINPTCCSPWIPGRGVTSPEEVTTSLPPHTTAATPAWTPVVPKLEGNLLRTYSYNINENKRRIQELQQMLAAREKNKNAPCIPKEQTLD</sequence>
<feature type="compositionally biased region" description="Low complexity" evidence="2">
    <location>
        <begin position="31"/>
        <end position="41"/>
    </location>
</feature>
<proteinExistence type="predicted"/>
<keyword evidence="1" id="KW-0175">Coiled coil</keyword>
<dbReference type="Proteomes" id="UP001176940">
    <property type="component" value="Unassembled WGS sequence"/>
</dbReference>
<evidence type="ECO:0000313" key="4">
    <source>
        <dbReference type="Proteomes" id="UP001176940"/>
    </source>
</evidence>
<accession>A0ABN9M3M1</accession>
<reference evidence="3" key="1">
    <citation type="submission" date="2023-07" db="EMBL/GenBank/DDBJ databases">
        <authorList>
            <person name="Stuckert A."/>
        </authorList>
    </citation>
    <scope>NUCLEOTIDE SEQUENCE</scope>
</reference>
<evidence type="ECO:0000256" key="1">
    <source>
        <dbReference type="SAM" id="Coils"/>
    </source>
</evidence>